<organism evidence="3 4">
    <name type="scientific">Channa striata</name>
    <name type="common">Snakehead murrel</name>
    <name type="synonym">Ophicephalus striatus</name>
    <dbReference type="NCBI Taxonomy" id="64152"/>
    <lineage>
        <taxon>Eukaryota</taxon>
        <taxon>Metazoa</taxon>
        <taxon>Chordata</taxon>
        <taxon>Craniata</taxon>
        <taxon>Vertebrata</taxon>
        <taxon>Euteleostomi</taxon>
        <taxon>Actinopterygii</taxon>
        <taxon>Neopterygii</taxon>
        <taxon>Teleostei</taxon>
        <taxon>Neoteleostei</taxon>
        <taxon>Acanthomorphata</taxon>
        <taxon>Anabantaria</taxon>
        <taxon>Anabantiformes</taxon>
        <taxon>Channoidei</taxon>
        <taxon>Channidae</taxon>
        <taxon>Channa</taxon>
    </lineage>
</organism>
<keyword evidence="2" id="KW-0732">Signal</keyword>
<feature type="region of interest" description="Disordered" evidence="1">
    <location>
        <begin position="150"/>
        <end position="174"/>
    </location>
</feature>
<feature type="signal peptide" evidence="2">
    <location>
        <begin position="1"/>
        <end position="23"/>
    </location>
</feature>
<evidence type="ECO:0000256" key="2">
    <source>
        <dbReference type="SAM" id="SignalP"/>
    </source>
</evidence>
<reference evidence="3" key="1">
    <citation type="submission" date="2023-07" db="EMBL/GenBank/DDBJ databases">
        <title>Chromosome-level Genome Assembly of Striped Snakehead (Channa striata).</title>
        <authorList>
            <person name="Liu H."/>
        </authorList>
    </citation>
    <scope>NUCLEOTIDE SEQUENCE</scope>
    <source>
        <strain evidence="3">Gz</strain>
        <tissue evidence="3">Muscle</tissue>
    </source>
</reference>
<protein>
    <submittedName>
        <fullName evidence="3">Uncharacterized protein</fullName>
    </submittedName>
</protein>
<gene>
    <name evidence="3" type="ORF">Q5P01_021656</name>
</gene>
<comment type="caution">
    <text evidence="3">The sequence shown here is derived from an EMBL/GenBank/DDBJ whole genome shotgun (WGS) entry which is preliminary data.</text>
</comment>
<dbReference type="Proteomes" id="UP001187415">
    <property type="component" value="Unassembled WGS sequence"/>
</dbReference>
<accession>A0AA88RZ82</accession>
<sequence>MMLAFSPPAPFLYFLLCMSVALQRSDLRLAYVTHNSFFYYSCSQDPQPCVISSLSDCRCKDIQLSMLHRPQSHSSPVFRMRRLTVWFTSPLNMALLLNNSEVRHLTLIHCDPDGSRGTPSSSLEGHFAVQHLERLTVVNLQQKPVHHCSDANGAKTADSNMDSDGDNGAHLDANRYNRNRDTNVEPLALPAPQIQDIFLGRELGAAYHEQARLGIIHSSVLEWGAVVKAYTVQTHIDRDGVLPFPDLHLPKLPEASPYTPLSPPNGVPTPLHSAATSLPPPAFNSPILPSSHTPSPPPPYRPVQGPAGPSVEAGPEELV</sequence>
<name>A0AA88RZ82_CHASR</name>
<evidence type="ECO:0000256" key="1">
    <source>
        <dbReference type="SAM" id="MobiDB-lite"/>
    </source>
</evidence>
<feature type="region of interest" description="Disordered" evidence="1">
    <location>
        <begin position="255"/>
        <end position="319"/>
    </location>
</feature>
<dbReference type="AlphaFoldDB" id="A0AA88RZ82"/>
<keyword evidence="4" id="KW-1185">Reference proteome</keyword>
<dbReference type="EMBL" id="JAUPFM010000017">
    <property type="protein sequence ID" value="KAK2824481.1"/>
    <property type="molecule type" value="Genomic_DNA"/>
</dbReference>
<dbReference type="InterPro" id="IPR029250">
    <property type="entry name" value="ECPIP"/>
</dbReference>
<dbReference type="Pfam" id="PF15137">
    <property type="entry name" value="ECPIP"/>
    <property type="match status" value="1"/>
</dbReference>
<proteinExistence type="predicted"/>
<feature type="chain" id="PRO_5041651582" evidence="2">
    <location>
        <begin position="24"/>
        <end position="319"/>
    </location>
</feature>
<evidence type="ECO:0000313" key="3">
    <source>
        <dbReference type="EMBL" id="KAK2824481.1"/>
    </source>
</evidence>
<evidence type="ECO:0000313" key="4">
    <source>
        <dbReference type="Proteomes" id="UP001187415"/>
    </source>
</evidence>